<keyword evidence="6" id="KW-0645">Protease</keyword>
<evidence type="ECO:0000256" key="2">
    <source>
        <dbReference type="ARBA" id="ARBA00023239"/>
    </source>
</evidence>
<dbReference type="RefSeq" id="WP_100903350.1">
    <property type="nucleotide sequence ID" value="NZ_CAWNNC010000004.1"/>
</dbReference>
<keyword evidence="1" id="KW-0346">Stress response</keyword>
<dbReference type="GO" id="GO:0008233">
    <property type="term" value="F:peptidase activity"/>
    <property type="evidence" value="ECO:0007669"/>
    <property type="project" value="UniProtKB-KW"/>
</dbReference>
<dbReference type="GO" id="GO:0019172">
    <property type="term" value="F:glyoxalase III activity"/>
    <property type="evidence" value="ECO:0007669"/>
    <property type="project" value="TreeGrafter"/>
</dbReference>
<dbReference type="Proteomes" id="UP000232003">
    <property type="component" value="Plasmid pNFSY03"/>
</dbReference>
<dbReference type="EMBL" id="CP024788">
    <property type="protein sequence ID" value="AUB43068.1"/>
    <property type="molecule type" value="Genomic_DNA"/>
</dbReference>
<feature type="signal peptide" evidence="4">
    <location>
        <begin position="1"/>
        <end position="25"/>
    </location>
</feature>
<geneLocation type="plasmid" evidence="7">
    <name>pnfsy03</name>
</geneLocation>
<dbReference type="InterPro" id="IPR029062">
    <property type="entry name" value="Class_I_gatase-like"/>
</dbReference>
<dbReference type="InterPro" id="IPR002818">
    <property type="entry name" value="DJ-1/PfpI"/>
</dbReference>
<dbReference type="InterPro" id="IPR050325">
    <property type="entry name" value="Prot/Nucl_acid_deglycase"/>
</dbReference>
<dbReference type="PANTHER" id="PTHR48094">
    <property type="entry name" value="PROTEIN/NUCLEIC ACID DEGLYCASE DJ-1-RELATED"/>
    <property type="match status" value="1"/>
</dbReference>
<keyword evidence="2" id="KW-0456">Lyase</keyword>
<dbReference type="GO" id="GO:0006508">
    <property type="term" value="P:proteolysis"/>
    <property type="evidence" value="ECO:0007669"/>
    <property type="project" value="UniProtKB-KW"/>
</dbReference>
<accession>A0A2K8T5S7</accession>
<dbReference type="PROSITE" id="PS51257">
    <property type="entry name" value="PROKAR_LIPOPROTEIN"/>
    <property type="match status" value="1"/>
</dbReference>
<keyword evidence="4" id="KW-0732">Signal</keyword>
<dbReference type="KEGG" id="nfl:COO91_09226"/>
<sequence>MFNLKTSLTVLFAGVSLAGCFGANAQRTDPVTSDTPNKILIVLTNHEQLGNTGKKTGFYLDEAAHPHAVFTQAGFEVEFASPTGEAAPIDPNSYKLNDPLNKQFVNNPKVMAKVKDTLSPEEIKPSEYKAIFFAGGHGTMWDFPDNKKLAQLTAAIYEQGGVVGAVCHGPAGLVNVKLSNGAYLVANKTVAAFTNEEEEAVGLTKTMPFLLESKLIERGAKHSEARNFQAHVVVSERLVTGQNPASPIGVAEDIVQLLK</sequence>
<keyword evidence="7" id="KW-1185">Reference proteome</keyword>
<reference evidence="6 7" key="1">
    <citation type="submission" date="2017-11" db="EMBL/GenBank/DDBJ databases">
        <title>Complete genome of a free-living desiccation-tolerant cyanobacterium and its photosynthetic adaptation to extreme terrestrial habitat.</title>
        <authorList>
            <person name="Shang J."/>
        </authorList>
    </citation>
    <scope>NUCLEOTIDE SEQUENCE [LARGE SCALE GENOMIC DNA]</scope>
    <source>
        <strain evidence="6 7">CCNUN1</strain>
        <plasmid evidence="7">pnfsy03</plasmid>
    </source>
</reference>
<dbReference type="GO" id="GO:0005737">
    <property type="term" value="C:cytoplasm"/>
    <property type="evidence" value="ECO:0007669"/>
    <property type="project" value="TreeGrafter"/>
</dbReference>
<protein>
    <submittedName>
        <fullName evidence="6">Intracellular protease/amidase</fullName>
    </submittedName>
</protein>
<evidence type="ECO:0000259" key="5">
    <source>
        <dbReference type="Pfam" id="PF01965"/>
    </source>
</evidence>
<dbReference type="PANTHER" id="PTHR48094:SF11">
    <property type="entry name" value="GLUTATHIONE-INDEPENDENT GLYOXALASE HSP31-RELATED"/>
    <property type="match status" value="1"/>
</dbReference>
<dbReference type="CDD" id="cd03141">
    <property type="entry name" value="GATase1_Hsp31_like"/>
    <property type="match status" value="1"/>
</dbReference>
<evidence type="ECO:0000313" key="6">
    <source>
        <dbReference type="EMBL" id="AUB43068.1"/>
    </source>
</evidence>
<dbReference type="AlphaFoldDB" id="A0A2K8T5S7"/>
<dbReference type="Gene3D" id="3.40.50.880">
    <property type="match status" value="1"/>
</dbReference>
<name>A0A2K8T5S7_9NOSO</name>
<dbReference type="GO" id="GO:0019243">
    <property type="term" value="P:methylglyoxal catabolic process to D-lactate via S-lactoyl-glutathione"/>
    <property type="evidence" value="ECO:0007669"/>
    <property type="project" value="TreeGrafter"/>
</dbReference>
<proteinExistence type="inferred from homology"/>
<feature type="domain" description="DJ-1/PfpI" evidence="5">
    <location>
        <begin position="62"/>
        <end position="256"/>
    </location>
</feature>
<evidence type="ECO:0000313" key="7">
    <source>
        <dbReference type="Proteomes" id="UP000232003"/>
    </source>
</evidence>
<dbReference type="Pfam" id="PF01965">
    <property type="entry name" value="DJ-1_PfpI"/>
    <property type="match status" value="1"/>
</dbReference>
<keyword evidence="6" id="KW-0614">Plasmid</keyword>
<dbReference type="OrthoDB" id="9792284at2"/>
<comment type="similarity">
    <text evidence="3">Belongs to the peptidase C56 family. HSP31-like subfamily.</text>
</comment>
<keyword evidence="6" id="KW-0378">Hydrolase</keyword>
<evidence type="ECO:0000256" key="3">
    <source>
        <dbReference type="ARBA" id="ARBA00038493"/>
    </source>
</evidence>
<evidence type="ECO:0000256" key="4">
    <source>
        <dbReference type="SAM" id="SignalP"/>
    </source>
</evidence>
<organism evidence="6 7">
    <name type="scientific">Nostoc flagelliforme CCNUN1</name>
    <dbReference type="NCBI Taxonomy" id="2038116"/>
    <lineage>
        <taxon>Bacteria</taxon>
        <taxon>Bacillati</taxon>
        <taxon>Cyanobacteriota</taxon>
        <taxon>Cyanophyceae</taxon>
        <taxon>Nostocales</taxon>
        <taxon>Nostocaceae</taxon>
        <taxon>Nostoc</taxon>
    </lineage>
</organism>
<gene>
    <name evidence="6" type="ORF">COO91_09226</name>
</gene>
<dbReference type="SUPFAM" id="SSF52317">
    <property type="entry name" value="Class I glutamine amidotransferase-like"/>
    <property type="match status" value="1"/>
</dbReference>
<evidence type="ECO:0000256" key="1">
    <source>
        <dbReference type="ARBA" id="ARBA00023016"/>
    </source>
</evidence>
<feature type="chain" id="PRO_5014596903" evidence="4">
    <location>
        <begin position="26"/>
        <end position="259"/>
    </location>
</feature>